<dbReference type="SUPFAM" id="SSF53850">
    <property type="entry name" value="Periplasmic binding protein-like II"/>
    <property type="match status" value="1"/>
</dbReference>
<dbReference type="EMBL" id="LCMG01000012">
    <property type="protein sequence ID" value="KKU32967.1"/>
    <property type="molecule type" value="Genomic_DNA"/>
</dbReference>
<dbReference type="Proteomes" id="UP000034705">
    <property type="component" value="Unassembled WGS sequence"/>
</dbReference>
<evidence type="ECO:0000313" key="3">
    <source>
        <dbReference type="Proteomes" id="UP000034705"/>
    </source>
</evidence>
<evidence type="ECO:0000313" key="2">
    <source>
        <dbReference type="EMBL" id="KKU32967.1"/>
    </source>
</evidence>
<sequence>MCTRYFSCSYLRFFLAILIFVLVGCMPIDNSQPGTSQNVSPEIKPSQEQAVAPSDVAFLQGKVFDGTPIQTGFIAWGGDYATFYGNGGFRTREGTIFAKHGLNLQLAAGDDMKLQAQAYKEGRTPYLRGTYEMVTNAIFEQGLCADPATCPLYAFQMTWSQGDHLVVQEGIKSIKDLKGKRVALQRGGPHMSMLYGILTDDHLSWTDVQIVWCDTLTGKGSPIEALRSGQADAAFAITPDMIGLTGGLDVVGTGAEGTVKNARVLVSTAQRVFTIADTYWVNPTYYRDHVNEVRAFAVAYLEAVEAVIRLRKAHEVSGSTEYQGLLALSQEILGTGVLPTSEDAHGLLLDAQFVGYAGNLAFIDPKNEHGFDALATQANRMAESLGQTTKSIAFARVPDTFWQDEIFKQSLSESLTVEAKPRFNAEAVRTEISGLDSEGFGSRSMLSFTISFEPNQMTFSEDQYRDQYDRALTLLDKYPRAVLVIRGHADPTAVLRDFVNAAIENGMLKRTGTSPTDYQYFYNGEPLALEAIAKVIAIVSSGTFKTGGANPRETLQEAQKLTRDRAEAVRSSFLQFAEEKGKRIDESQIAFDGVGVGEPMVARPRSEQEAAANRRVEFVLTRVTGEASTTADFDF</sequence>
<accession>A0A0G1PJU1</accession>
<dbReference type="InterPro" id="IPR050330">
    <property type="entry name" value="Bact_OuterMem_StrucFunc"/>
</dbReference>
<dbReference type="Gene3D" id="3.40.190.10">
    <property type="entry name" value="Periplasmic binding protein-like II"/>
    <property type="match status" value="1"/>
</dbReference>
<proteinExistence type="predicted"/>
<evidence type="ECO:0000259" key="1">
    <source>
        <dbReference type="Pfam" id="PF09084"/>
    </source>
</evidence>
<protein>
    <submittedName>
        <fullName evidence="2">ABC-type nitrate/sulfonate/bicarbonate transport system, periplasmic component</fullName>
    </submittedName>
</protein>
<dbReference type="SUPFAM" id="SSF103088">
    <property type="entry name" value="OmpA-like"/>
    <property type="match status" value="1"/>
</dbReference>
<dbReference type="AlphaFoldDB" id="A0A0G1PJU1"/>
<gene>
    <name evidence="2" type="ORF">UX45_C0012G0008</name>
</gene>
<dbReference type="Gene3D" id="3.30.1330.60">
    <property type="entry name" value="OmpA-like domain"/>
    <property type="match status" value="1"/>
</dbReference>
<dbReference type="PROSITE" id="PS51257">
    <property type="entry name" value="PROKAR_LIPOPROTEIN"/>
    <property type="match status" value="1"/>
</dbReference>
<dbReference type="InterPro" id="IPR036737">
    <property type="entry name" value="OmpA-like_sf"/>
</dbReference>
<dbReference type="PANTHER" id="PTHR30329:SF21">
    <property type="entry name" value="LIPOPROTEIN YIAD-RELATED"/>
    <property type="match status" value="1"/>
</dbReference>
<organism evidence="2 3">
    <name type="scientific">Candidatus Uhrbacteria bacterium GW2011_GWF2_46_218</name>
    <dbReference type="NCBI Taxonomy" id="1619001"/>
    <lineage>
        <taxon>Bacteria</taxon>
        <taxon>Candidatus Uhriibacteriota</taxon>
    </lineage>
</organism>
<reference evidence="2 3" key="1">
    <citation type="journal article" date="2015" name="Nature">
        <title>rRNA introns, odd ribosomes, and small enigmatic genomes across a large radiation of phyla.</title>
        <authorList>
            <person name="Brown C.T."/>
            <person name="Hug L.A."/>
            <person name="Thomas B.C."/>
            <person name="Sharon I."/>
            <person name="Castelle C.J."/>
            <person name="Singh A."/>
            <person name="Wilkins M.J."/>
            <person name="Williams K.H."/>
            <person name="Banfield J.F."/>
        </authorList>
    </citation>
    <scope>NUCLEOTIDE SEQUENCE [LARGE SCALE GENOMIC DNA]</scope>
</reference>
<comment type="caution">
    <text evidence="2">The sequence shown here is derived from an EMBL/GenBank/DDBJ whole genome shotgun (WGS) entry which is preliminary data.</text>
</comment>
<dbReference type="Pfam" id="PF09084">
    <property type="entry name" value="NMT1"/>
    <property type="match status" value="1"/>
</dbReference>
<dbReference type="InterPro" id="IPR015168">
    <property type="entry name" value="SsuA/THI5"/>
</dbReference>
<dbReference type="PANTHER" id="PTHR30329">
    <property type="entry name" value="STATOR ELEMENT OF FLAGELLAR MOTOR COMPLEX"/>
    <property type="match status" value="1"/>
</dbReference>
<feature type="domain" description="SsuA/THI5-like" evidence="1">
    <location>
        <begin position="168"/>
        <end position="308"/>
    </location>
</feature>
<name>A0A0G1PJU1_9BACT</name>